<dbReference type="InterPro" id="IPR006260">
    <property type="entry name" value="TonB/TolA_C"/>
</dbReference>
<keyword evidence="2 5" id="KW-0812">Transmembrane</keyword>
<dbReference type="InterPro" id="IPR008756">
    <property type="entry name" value="Peptidase_M56"/>
</dbReference>
<dbReference type="Gene3D" id="3.30.1150.10">
    <property type="match status" value="1"/>
</dbReference>
<dbReference type="InterPro" id="IPR037682">
    <property type="entry name" value="TonB_C"/>
</dbReference>
<evidence type="ECO:0000313" key="8">
    <source>
        <dbReference type="Proteomes" id="UP000051802"/>
    </source>
</evidence>
<gene>
    <name evidence="7" type="ORF">ARC20_14300</name>
</gene>
<dbReference type="GO" id="GO:0016020">
    <property type="term" value="C:membrane"/>
    <property type="evidence" value="ECO:0007669"/>
    <property type="project" value="UniProtKB-SubCell"/>
</dbReference>
<organism evidence="7 8">
    <name type="scientific">Stenotrophomonas panacihumi</name>
    <dbReference type="NCBI Taxonomy" id="676599"/>
    <lineage>
        <taxon>Bacteria</taxon>
        <taxon>Pseudomonadati</taxon>
        <taxon>Pseudomonadota</taxon>
        <taxon>Gammaproteobacteria</taxon>
        <taxon>Lysobacterales</taxon>
        <taxon>Lysobacteraceae</taxon>
        <taxon>Stenotrophomonas</taxon>
    </lineage>
</organism>
<evidence type="ECO:0000256" key="5">
    <source>
        <dbReference type="SAM" id="Phobius"/>
    </source>
</evidence>
<comment type="caution">
    <text evidence="7">The sequence shown here is derived from an EMBL/GenBank/DDBJ whole genome shotgun (WGS) entry which is preliminary data.</text>
</comment>
<dbReference type="CDD" id="cd07341">
    <property type="entry name" value="M56_BlaR1_MecR1_like"/>
    <property type="match status" value="1"/>
</dbReference>
<reference evidence="7 8" key="1">
    <citation type="submission" date="2015-10" db="EMBL/GenBank/DDBJ databases">
        <title>Genome sequencing and analysis of members of genus Stenotrophomonas.</title>
        <authorList>
            <person name="Patil P.P."/>
            <person name="Midha S."/>
            <person name="Patil P.B."/>
        </authorList>
    </citation>
    <scope>NUCLEOTIDE SEQUENCE [LARGE SCALE GENOMIC DNA]</scope>
    <source>
        <strain evidence="7 8">JCM 16536</strain>
    </source>
</reference>
<dbReference type="EMBL" id="LLXU01000112">
    <property type="protein sequence ID" value="KRG38845.1"/>
    <property type="molecule type" value="Genomic_DNA"/>
</dbReference>
<evidence type="ECO:0000256" key="3">
    <source>
        <dbReference type="ARBA" id="ARBA00022989"/>
    </source>
</evidence>
<dbReference type="Proteomes" id="UP000051802">
    <property type="component" value="Unassembled WGS sequence"/>
</dbReference>
<dbReference type="Pfam" id="PF05569">
    <property type="entry name" value="Peptidase_M56"/>
    <property type="match status" value="1"/>
</dbReference>
<dbReference type="STRING" id="676599.ARC20_14300"/>
<feature type="transmembrane region" description="Helical" evidence="5">
    <location>
        <begin position="82"/>
        <end position="100"/>
    </location>
</feature>
<dbReference type="NCBIfam" id="TIGR01352">
    <property type="entry name" value="tonB_Cterm"/>
    <property type="match status" value="1"/>
</dbReference>
<keyword evidence="8" id="KW-1185">Reference proteome</keyword>
<comment type="subcellular location">
    <subcellularLocation>
        <location evidence="1">Membrane</location>
        <topology evidence="1">Single-pass membrane protein</topology>
    </subcellularLocation>
</comment>
<dbReference type="GO" id="GO:0055085">
    <property type="term" value="P:transmembrane transport"/>
    <property type="evidence" value="ECO:0007669"/>
    <property type="project" value="InterPro"/>
</dbReference>
<keyword evidence="4 5" id="KW-0472">Membrane</keyword>
<evidence type="ECO:0000256" key="1">
    <source>
        <dbReference type="ARBA" id="ARBA00004167"/>
    </source>
</evidence>
<dbReference type="PANTHER" id="PTHR34978:SF3">
    <property type="entry name" value="SLR0241 PROTEIN"/>
    <property type="match status" value="1"/>
</dbReference>
<dbReference type="Pfam" id="PF03544">
    <property type="entry name" value="TonB_C"/>
    <property type="match status" value="1"/>
</dbReference>
<feature type="transmembrane region" description="Helical" evidence="5">
    <location>
        <begin position="177"/>
        <end position="196"/>
    </location>
</feature>
<evidence type="ECO:0000259" key="6">
    <source>
        <dbReference type="PROSITE" id="PS52015"/>
    </source>
</evidence>
<protein>
    <recommendedName>
        <fullName evidence="6">TonB C-terminal domain-containing protein</fullName>
    </recommendedName>
</protein>
<feature type="domain" description="TonB C-terminal" evidence="6">
    <location>
        <begin position="403"/>
        <end position="499"/>
    </location>
</feature>
<dbReference type="SUPFAM" id="SSF74653">
    <property type="entry name" value="TolA/TonB C-terminal domain"/>
    <property type="match status" value="1"/>
</dbReference>
<feature type="transmembrane region" description="Helical" evidence="5">
    <location>
        <begin position="27"/>
        <end position="49"/>
    </location>
</feature>
<evidence type="ECO:0000313" key="7">
    <source>
        <dbReference type="EMBL" id="KRG38845.1"/>
    </source>
</evidence>
<accession>A0A0R0A135</accession>
<dbReference type="AlphaFoldDB" id="A0A0R0A135"/>
<dbReference type="InterPro" id="IPR052173">
    <property type="entry name" value="Beta-lactam_resp_regulator"/>
</dbReference>
<sequence length="507" mass="54787">MLLLTAVFSAACGLVLALRPLARRLGGAGAAYGLWCLPPLMLLTLAIPVPPEVVRPMRELGALPAAVLQAGAIQTEGHASTLWLAAWLLGAVACLGGQLARQYRFMRALGPLARVPHPRLPLYRAAHDAGLPALVGLWRPRIVVPPDFESRYAPAQRALLLRHEQVHRQRGDLPCNALAMLLLCLQWFNPLAYFALRAFRRDQEMACDARVLACRPRQRRAYAEAMLIGHFDAPLPPLGCPWPSRHPLKERIAMLKQPLPSPRRRVAAVLSIGLLAAGGGYAAWAAQPAAPVVAAESASYRTDVVLTIDGERHEFALVERAGQWLGFGGEGRQGHWQAELRWTALGDGRMQVDMKLALAGKPVSTPTLIVTRADPVATIDVTSGDGGSHFTAALRVTPAHAPAKVTEVAMQSLPPPRYPKEAYERSLGGQVMLRVDVRADGSVSNVVVESSKPAGVFDAVSVEAARQWRFRPEMKEGKPVAGQVRVPVTFEMDPTPQDVGGSAMASR</sequence>
<name>A0A0R0A135_9GAMM</name>
<proteinExistence type="predicted"/>
<dbReference type="PROSITE" id="PS52015">
    <property type="entry name" value="TONB_CTD"/>
    <property type="match status" value="1"/>
</dbReference>
<evidence type="ECO:0000256" key="4">
    <source>
        <dbReference type="ARBA" id="ARBA00023136"/>
    </source>
</evidence>
<keyword evidence="3 5" id="KW-1133">Transmembrane helix</keyword>
<evidence type="ECO:0000256" key="2">
    <source>
        <dbReference type="ARBA" id="ARBA00022692"/>
    </source>
</evidence>
<dbReference type="PANTHER" id="PTHR34978">
    <property type="entry name" value="POSSIBLE SENSOR-TRANSDUCER PROTEIN BLAR"/>
    <property type="match status" value="1"/>
</dbReference>